<keyword evidence="6" id="KW-1185">Reference proteome</keyword>
<dbReference type="EMBL" id="BEGY01000074">
    <property type="protein sequence ID" value="GAX82070.1"/>
    <property type="molecule type" value="Genomic_DNA"/>
</dbReference>
<evidence type="ECO:0000313" key="6">
    <source>
        <dbReference type="Proteomes" id="UP000232323"/>
    </source>
</evidence>
<feature type="chain" id="PRO_5012670893" description="Pentacotripeptide-repeat region of PRORP domain-containing protein" evidence="4">
    <location>
        <begin position="19"/>
        <end position="341"/>
    </location>
</feature>
<dbReference type="InterPro" id="IPR011990">
    <property type="entry name" value="TPR-like_helical_dom_sf"/>
</dbReference>
<dbReference type="AlphaFoldDB" id="A0A250XH02"/>
<comment type="similarity">
    <text evidence="1">Belongs to the PPR family. P subfamily.</text>
</comment>
<dbReference type="Proteomes" id="UP000232323">
    <property type="component" value="Unassembled WGS sequence"/>
</dbReference>
<protein>
    <recommendedName>
        <fullName evidence="7">Pentacotripeptide-repeat region of PRORP domain-containing protein</fullName>
    </recommendedName>
</protein>
<dbReference type="STRING" id="1157962.A0A250XH02"/>
<dbReference type="PROSITE" id="PS51375">
    <property type="entry name" value="PPR"/>
    <property type="match status" value="2"/>
</dbReference>
<dbReference type="InterPro" id="IPR002885">
    <property type="entry name" value="PPR_rpt"/>
</dbReference>
<keyword evidence="4" id="KW-0732">Signal</keyword>
<evidence type="ECO:0000313" key="5">
    <source>
        <dbReference type="EMBL" id="GAX82070.1"/>
    </source>
</evidence>
<sequence>MMALRYLLFAVRPSTVWCQGYTYNCLIHLCAVLGRPEEAVTVLRMMYEDGSPESKPDSYTYTALLRVVTKSQKWDLLPRIFRGMQRSKIEMDTLVWCSLISVADKAGRLDVATEYYEASKAHRSGGKADLLICNHYLVALVHHGPLSAVLTAYRSMLDDGFQPDVYSFNALFSAMADAGASLYAVQDLISEMAKWNIKMNTHLGTSMIHAYKRCPEMIHGDPRMASLLMERAHDLLNELVSQRQANHQTFTAVASMHAKLGDIKGVQEVLHLMDTQGVTADGLAFYHIGKSCEDGGLIELSNFFYEKAESRGVQVTDKMQKIKSRKKNKSKEPAALHWMKY</sequence>
<dbReference type="OrthoDB" id="551410at2759"/>
<comment type="caution">
    <text evidence="5">The sequence shown here is derived from an EMBL/GenBank/DDBJ whole genome shotgun (WGS) entry which is preliminary data.</text>
</comment>
<feature type="signal peptide" evidence="4">
    <location>
        <begin position="1"/>
        <end position="18"/>
    </location>
</feature>
<name>A0A250XH02_9CHLO</name>
<evidence type="ECO:0008006" key="7">
    <source>
        <dbReference type="Google" id="ProtNLM"/>
    </source>
</evidence>
<reference evidence="5 6" key="1">
    <citation type="submission" date="2017-08" db="EMBL/GenBank/DDBJ databases">
        <title>Acidophilic green algal genome provides insights into adaptation to an acidic environment.</title>
        <authorList>
            <person name="Hirooka S."/>
            <person name="Hirose Y."/>
            <person name="Kanesaki Y."/>
            <person name="Higuchi S."/>
            <person name="Fujiwara T."/>
            <person name="Onuma R."/>
            <person name="Era A."/>
            <person name="Ohbayashi R."/>
            <person name="Uzuka A."/>
            <person name="Nozaki H."/>
            <person name="Yoshikawa H."/>
            <person name="Miyagishima S.Y."/>
        </authorList>
    </citation>
    <scope>NUCLEOTIDE SEQUENCE [LARGE SCALE GENOMIC DNA]</scope>
    <source>
        <strain evidence="5 6">NIES-2499</strain>
    </source>
</reference>
<feature type="repeat" description="PPR" evidence="3">
    <location>
        <begin position="19"/>
        <end position="53"/>
    </location>
</feature>
<keyword evidence="2" id="KW-0677">Repeat</keyword>
<evidence type="ECO:0000256" key="3">
    <source>
        <dbReference type="PROSITE-ProRule" id="PRU00708"/>
    </source>
</evidence>
<dbReference type="NCBIfam" id="TIGR00756">
    <property type="entry name" value="PPR"/>
    <property type="match status" value="2"/>
</dbReference>
<evidence type="ECO:0000256" key="1">
    <source>
        <dbReference type="ARBA" id="ARBA00007626"/>
    </source>
</evidence>
<dbReference type="Gene3D" id="1.25.40.10">
    <property type="entry name" value="Tetratricopeptide repeat domain"/>
    <property type="match status" value="2"/>
</dbReference>
<gene>
    <name evidence="5" type="ORF">CEUSTIGMA_g9498.t1</name>
</gene>
<dbReference type="Pfam" id="PF13812">
    <property type="entry name" value="PPR_3"/>
    <property type="match status" value="1"/>
</dbReference>
<accession>A0A250XH02</accession>
<dbReference type="PANTHER" id="PTHR47447">
    <property type="entry name" value="OS03G0856100 PROTEIN"/>
    <property type="match status" value="1"/>
</dbReference>
<dbReference type="Pfam" id="PF01535">
    <property type="entry name" value="PPR"/>
    <property type="match status" value="1"/>
</dbReference>
<feature type="repeat" description="PPR" evidence="3">
    <location>
        <begin position="57"/>
        <end position="91"/>
    </location>
</feature>
<evidence type="ECO:0000256" key="4">
    <source>
        <dbReference type="SAM" id="SignalP"/>
    </source>
</evidence>
<proteinExistence type="inferred from homology"/>
<dbReference type="Pfam" id="PF13041">
    <property type="entry name" value="PPR_2"/>
    <property type="match status" value="1"/>
</dbReference>
<dbReference type="PANTHER" id="PTHR47447:SF17">
    <property type="entry name" value="OS12G0638900 PROTEIN"/>
    <property type="match status" value="1"/>
</dbReference>
<organism evidence="5 6">
    <name type="scientific">Chlamydomonas eustigma</name>
    <dbReference type="NCBI Taxonomy" id="1157962"/>
    <lineage>
        <taxon>Eukaryota</taxon>
        <taxon>Viridiplantae</taxon>
        <taxon>Chlorophyta</taxon>
        <taxon>core chlorophytes</taxon>
        <taxon>Chlorophyceae</taxon>
        <taxon>CS clade</taxon>
        <taxon>Chlamydomonadales</taxon>
        <taxon>Chlamydomonadaceae</taxon>
        <taxon>Chlamydomonas</taxon>
    </lineage>
</organism>
<evidence type="ECO:0000256" key="2">
    <source>
        <dbReference type="ARBA" id="ARBA00022737"/>
    </source>
</evidence>